<feature type="compositionally biased region" description="Basic and acidic residues" evidence="5">
    <location>
        <begin position="751"/>
        <end position="779"/>
    </location>
</feature>
<dbReference type="Gene3D" id="2.40.160.120">
    <property type="match status" value="1"/>
</dbReference>
<name>A0ABR2P6L8_9ROSI</name>
<evidence type="ECO:0000256" key="1">
    <source>
        <dbReference type="ARBA" id="ARBA00003361"/>
    </source>
</evidence>
<sequence>MRMKELHPLCCISLESPGVGDQSPEISLTRTRSMPAEALSGSETGNAARLTTGGSEDTVAGILYKWTNYGKGWRSRWFLLRNGMLSYSKIRRPETLNIPSPEDVRWIGDVSTNRLSRIDSCSGRRRNQKTVGIVHLKALISGLKQREGKIENKNLGHISRWAWRAVIAYALGLGIKLCHLGFDGNCGFAPAEVTASQIFFLQISSFRESKSDDRRFYIFTATKTLHLRTDSKKDRVAWIQALVSTRSILPLRPLNDNLSLVPYDLSISTDRLKKRLHDEGISDNLVKDCEQIMLSEFSEIQGQLKVLYEERSNLLDTLRQLEAANIESETSGFHGEYQLTKHEYSSLGRGNSECSTTESSDDVEKQELEEVSHEDGTLFFDTKESFTEPAVDHADNLKETENQFDNVEKMHADKGHYDSRYPQIERRKKLPDPVEKEKGVSLWSMIKDNVGKDLTRVCLPVYFNEPISSLQKCFEDLEYSYLLDRAYEYGKEGNSLQRILNVAAFAVSGYASSEGRHCKPFNPLLGETYEADYPDKGVRFFSEKLLGEGQLDDIRLHTLWLKQVSHHPTLIACHCEGRGWKFWGDSNLRTKFWGRSIQLDPVGVLTVEFDDGEIFQWSKVTTSIYNLILGKVYCDHHGLMHIHGNRQYSCQLKFKEQSILDRNPHQVHGFVEDLSSRKVATLFGKWDDSIYYINGDGSGKPKDCSPSSSATLLWKRNKPPPNLTRYNLTSFAITLNELTPGLQEKLPPTDSRLRPDQRHLENGEYDRANAEKQRRESYKKMGGNLDGLRETVKMDPSVMWVVIGKQENRENGMTARIYSVNSKNLLIPPNDANFTSRSLSLTAMQRQTAASSSSRPPRIGQQAFSTGFPNPMCTNPPSTSTHSPSLSESMGAGWLGSWRSRRATSTSTAATSSCRRWCRNGNWRVGDGRGYYRRVGYWWDNNNRWQWRLFR</sequence>
<organism evidence="7 8">
    <name type="scientific">Hibiscus sabdariffa</name>
    <name type="common">roselle</name>
    <dbReference type="NCBI Taxonomy" id="183260"/>
    <lineage>
        <taxon>Eukaryota</taxon>
        <taxon>Viridiplantae</taxon>
        <taxon>Streptophyta</taxon>
        <taxon>Embryophyta</taxon>
        <taxon>Tracheophyta</taxon>
        <taxon>Spermatophyta</taxon>
        <taxon>Magnoliopsida</taxon>
        <taxon>eudicotyledons</taxon>
        <taxon>Gunneridae</taxon>
        <taxon>Pentapetalae</taxon>
        <taxon>rosids</taxon>
        <taxon>malvids</taxon>
        <taxon>Malvales</taxon>
        <taxon>Malvaceae</taxon>
        <taxon>Malvoideae</taxon>
        <taxon>Hibiscus</taxon>
    </lineage>
</organism>
<dbReference type="EMBL" id="JBBPBN010000079">
    <property type="protein sequence ID" value="KAK8983805.1"/>
    <property type="molecule type" value="Genomic_DNA"/>
</dbReference>
<evidence type="ECO:0000256" key="5">
    <source>
        <dbReference type="SAM" id="MobiDB-lite"/>
    </source>
</evidence>
<dbReference type="PANTHER" id="PTHR10972:SF88">
    <property type="entry name" value="OXYSTEROL-BINDING PROTEIN-RELATED PROTEIN 2B"/>
    <property type="match status" value="1"/>
</dbReference>
<dbReference type="Gene3D" id="2.30.29.30">
    <property type="entry name" value="Pleckstrin-homology domain (PH domain)/Phosphotyrosine-binding domain (PTB)"/>
    <property type="match status" value="1"/>
</dbReference>
<dbReference type="Pfam" id="PF01237">
    <property type="entry name" value="Oxysterol_BP"/>
    <property type="match status" value="1"/>
</dbReference>
<reference evidence="7 8" key="1">
    <citation type="journal article" date="2024" name="G3 (Bethesda)">
        <title>Genome assembly of Hibiscus sabdariffa L. provides insights into metabolisms of medicinal natural products.</title>
        <authorList>
            <person name="Kim T."/>
        </authorList>
    </citation>
    <scope>NUCLEOTIDE SEQUENCE [LARGE SCALE GENOMIC DNA]</scope>
    <source>
        <strain evidence="7">TK-2024</strain>
        <tissue evidence="7">Old leaves</tissue>
    </source>
</reference>
<dbReference type="Proteomes" id="UP001396334">
    <property type="component" value="Unassembled WGS sequence"/>
</dbReference>
<gene>
    <name evidence="7" type="ORF">V6N11_009589</name>
</gene>
<accession>A0ABR2P6L8</accession>
<dbReference type="InterPro" id="IPR011993">
    <property type="entry name" value="PH-like_dom_sf"/>
</dbReference>
<feature type="domain" description="PH" evidence="6">
    <location>
        <begin position="56"/>
        <end position="247"/>
    </location>
</feature>
<dbReference type="PANTHER" id="PTHR10972">
    <property type="entry name" value="OXYSTEROL-BINDING PROTEIN-RELATED"/>
    <property type="match status" value="1"/>
</dbReference>
<comment type="function">
    <text evidence="1">May be involved in the transport of sterols.</text>
</comment>
<keyword evidence="8" id="KW-1185">Reference proteome</keyword>
<dbReference type="InterPro" id="IPR000648">
    <property type="entry name" value="Oxysterol-bd"/>
</dbReference>
<keyword evidence="2" id="KW-0813">Transport</keyword>
<evidence type="ECO:0000313" key="7">
    <source>
        <dbReference type="EMBL" id="KAK8983805.1"/>
    </source>
</evidence>
<evidence type="ECO:0000256" key="4">
    <source>
        <dbReference type="ARBA" id="ARBA00023121"/>
    </source>
</evidence>
<keyword evidence="3" id="KW-0445">Lipid transport</keyword>
<protein>
    <recommendedName>
        <fullName evidence="6">PH domain-containing protein</fullName>
    </recommendedName>
</protein>
<dbReference type="PROSITE" id="PS50003">
    <property type="entry name" value="PH_DOMAIN"/>
    <property type="match status" value="1"/>
</dbReference>
<dbReference type="SUPFAM" id="SSF50729">
    <property type="entry name" value="PH domain-like"/>
    <property type="match status" value="1"/>
</dbReference>
<dbReference type="SUPFAM" id="SSF144000">
    <property type="entry name" value="Oxysterol-binding protein-like"/>
    <property type="match status" value="1"/>
</dbReference>
<evidence type="ECO:0000256" key="2">
    <source>
        <dbReference type="ARBA" id="ARBA00022448"/>
    </source>
</evidence>
<feature type="region of interest" description="Disordered" evidence="5">
    <location>
        <begin position="741"/>
        <end position="783"/>
    </location>
</feature>
<keyword evidence="4" id="KW-0446">Lipid-binding</keyword>
<comment type="caution">
    <text evidence="7">The sequence shown here is derived from an EMBL/GenBank/DDBJ whole genome shotgun (WGS) entry which is preliminary data.</text>
</comment>
<dbReference type="InterPro" id="IPR001849">
    <property type="entry name" value="PH_domain"/>
</dbReference>
<proteinExistence type="predicted"/>
<dbReference type="SMART" id="SM00233">
    <property type="entry name" value="PH"/>
    <property type="match status" value="1"/>
</dbReference>
<evidence type="ECO:0000259" key="6">
    <source>
        <dbReference type="PROSITE" id="PS50003"/>
    </source>
</evidence>
<evidence type="ECO:0000256" key="3">
    <source>
        <dbReference type="ARBA" id="ARBA00023055"/>
    </source>
</evidence>
<dbReference type="InterPro" id="IPR037239">
    <property type="entry name" value="OSBP_sf"/>
</dbReference>
<evidence type="ECO:0000313" key="8">
    <source>
        <dbReference type="Proteomes" id="UP001396334"/>
    </source>
</evidence>